<accession>A0A9Q8X4P6</accession>
<dbReference type="AlphaFoldDB" id="A0A9Q8X4P6"/>
<reference evidence="1" key="1">
    <citation type="submission" date="2022-05" db="EMBL/GenBank/DDBJ databases">
        <title>Single-amplified genomics reveal most streamlined microbe among free-living bacteria.</title>
        <authorList>
            <person name="Roda-Garcia J."/>
            <person name="Haro-Moreno J.M."/>
            <person name="Rodriguez-Valera F."/>
            <person name="Almagro-Moreno S."/>
            <person name="Lopez-Perez M."/>
        </authorList>
    </citation>
    <scope>NUCLEOTIDE SEQUENCE</scope>
    <source>
        <strain evidence="1">TMED112-D2-2</strain>
    </source>
</reference>
<proteinExistence type="predicted"/>
<dbReference type="EMBL" id="CP097966">
    <property type="protein sequence ID" value="URQ63676.1"/>
    <property type="molecule type" value="Genomic_DNA"/>
</dbReference>
<evidence type="ECO:0000313" key="1">
    <source>
        <dbReference type="EMBL" id="URQ63676.1"/>
    </source>
</evidence>
<protein>
    <submittedName>
        <fullName evidence="1">Uncharacterized protein</fullName>
    </submittedName>
</protein>
<gene>
    <name evidence="1" type="ORF">M9B40_02625</name>
</gene>
<evidence type="ECO:0000313" key="2">
    <source>
        <dbReference type="Proteomes" id="UP001056381"/>
    </source>
</evidence>
<organism evidence="1 2">
    <name type="scientific">SAR86 cluster bacterium</name>
    <dbReference type="NCBI Taxonomy" id="2030880"/>
    <lineage>
        <taxon>Bacteria</taxon>
        <taxon>Pseudomonadati</taxon>
        <taxon>Pseudomonadota</taxon>
        <taxon>Gammaproteobacteria</taxon>
        <taxon>SAR86 cluster</taxon>
    </lineage>
</organism>
<dbReference type="Proteomes" id="UP001056381">
    <property type="component" value="Chromosome"/>
</dbReference>
<name>A0A9Q8X4P6_9GAMM</name>
<sequence length="192" mass="21943">MIVKAPLQSYGISYENAKGNIFSGDFRNVKLANISISNIDYANSYSHAGLKSNITDGFYFTSTVITSFDLRKITVSNTNYRRDFKLSFLPVINIETELEELILEDFKCKRMNGDAYIKSRIFKERLLGELSCADDSYKIILFDRKYNQLGLITTDFKYIYLNIKDSALNENLSILNINGGINLKIPVKDLLE</sequence>
<keyword evidence="2" id="KW-1185">Reference proteome</keyword>